<dbReference type="AlphaFoldDB" id="A0A226E9H5"/>
<evidence type="ECO:0000313" key="1">
    <source>
        <dbReference type="EMBL" id="OXA53764.1"/>
    </source>
</evidence>
<dbReference type="OrthoDB" id="1731983at2759"/>
<organism evidence="1 2">
    <name type="scientific">Folsomia candida</name>
    <name type="common">Springtail</name>
    <dbReference type="NCBI Taxonomy" id="158441"/>
    <lineage>
        <taxon>Eukaryota</taxon>
        <taxon>Metazoa</taxon>
        <taxon>Ecdysozoa</taxon>
        <taxon>Arthropoda</taxon>
        <taxon>Hexapoda</taxon>
        <taxon>Collembola</taxon>
        <taxon>Entomobryomorpha</taxon>
        <taxon>Isotomoidea</taxon>
        <taxon>Isotomidae</taxon>
        <taxon>Proisotominae</taxon>
        <taxon>Folsomia</taxon>
    </lineage>
</organism>
<keyword evidence="2" id="KW-1185">Reference proteome</keyword>
<dbReference type="Gene3D" id="1.10.600.10">
    <property type="entry name" value="Farnesyl Diphosphate Synthase"/>
    <property type="match status" value="1"/>
</dbReference>
<accession>A0A226E9H5</accession>
<gene>
    <name evidence="1" type="ORF">Fcan01_10922</name>
</gene>
<evidence type="ECO:0000313" key="2">
    <source>
        <dbReference type="Proteomes" id="UP000198287"/>
    </source>
</evidence>
<reference evidence="1 2" key="1">
    <citation type="submission" date="2015-12" db="EMBL/GenBank/DDBJ databases">
        <title>The genome of Folsomia candida.</title>
        <authorList>
            <person name="Faddeeva A."/>
            <person name="Derks M.F."/>
            <person name="Anvar Y."/>
            <person name="Smit S."/>
            <person name="Van Straalen N."/>
            <person name="Roelofs D."/>
        </authorList>
    </citation>
    <scope>NUCLEOTIDE SEQUENCE [LARGE SCALE GENOMIC DNA]</scope>
    <source>
        <strain evidence="1 2">VU population</strain>
        <tissue evidence="1">Whole body</tissue>
    </source>
</reference>
<dbReference type="InterPro" id="IPR008949">
    <property type="entry name" value="Isoprenoid_synthase_dom_sf"/>
</dbReference>
<comment type="caution">
    <text evidence="1">The sequence shown here is derived from an EMBL/GenBank/DDBJ whole genome shotgun (WGS) entry which is preliminary data.</text>
</comment>
<proteinExistence type="predicted"/>
<sequence length="390" mass="44691">MEMVQVNVSINLNSISDKFTDKMKLNLESLNKYEFQIPFFLPKLYRKEGTESEKLISTEMRSSITEKITEWLEYQFPARFRPGSASIIASHVTAYVEFCCPQFSMNSSEFECVVKSTAIPLLIDFFADRKELFENHDDDEFINGVQLLVKIFQEGIRQGADLLGDESQTEFFKLEEIHDNKFASMFLGVVSDLVFETFETFDIGGKTEEWKNYLKKMFANAMIGFSSRNGEISDCSVNTFRFFRSMGGTLAQLMEIVVMLKECILSGRVSEDPIFLRFSGLVNEISASLNDLLGLQKDVRNGEEEGGIILWRVQKGTDFKVVLDEEVAVLKENIRDYGMLRNLLLTKYGNEDGNLQDYLNITDSVLFGMFQVFAESDVYGMKDQIRIDMD</sequence>
<dbReference type="SUPFAM" id="SSF48576">
    <property type="entry name" value="Terpenoid synthases"/>
    <property type="match status" value="1"/>
</dbReference>
<dbReference type="Proteomes" id="UP000198287">
    <property type="component" value="Unassembled WGS sequence"/>
</dbReference>
<dbReference type="EMBL" id="LNIX01000005">
    <property type="protein sequence ID" value="OXA53764.1"/>
    <property type="molecule type" value="Genomic_DNA"/>
</dbReference>
<name>A0A226E9H5_FOLCA</name>
<protein>
    <submittedName>
        <fullName evidence="1">Uncharacterized protein</fullName>
    </submittedName>
</protein>